<comment type="activity regulation">
    <text evidence="8">Uridylyltransferase (UTase) activity is inhibited by glutamine, while glutamine activates uridylyl-removing (UR) activity.</text>
</comment>
<dbReference type="NCBIfam" id="NF003448">
    <property type="entry name" value="PRK05007.1"/>
    <property type="match status" value="1"/>
</dbReference>
<reference evidence="11" key="1">
    <citation type="journal article" date="2014" name="Int. J. Syst. Evol. Microbiol.">
        <title>Complete genome sequence of Corynebacterium casei LMG S-19264T (=DSM 44701T), isolated from a smear-ripened cheese.</title>
        <authorList>
            <consortium name="US DOE Joint Genome Institute (JGI-PGF)"/>
            <person name="Walter F."/>
            <person name="Albersmeier A."/>
            <person name="Kalinowski J."/>
            <person name="Ruckert C."/>
        </authorList>
    </citation>
    <scope>NUCLEOTIDE SEQUENCE</scope>
    <source>
        <strain evidence="11">NBRC 101628</strain>
    </source>
</reference>
<dbReference type="Pfam" id="PF08335">
    <property type="entry name" value="GlnD_UR_UTase"/>
    <property type="match status" value="1"/>
</dbReference>
<feature type="domain" description="HD" evidence="10">
    <location>
        <begin position="445"/>
        <end position="567"/>
    </location>
</feature>
<dbReference type="RefSeq" id="WP_095504043.1">
    <property type="nucleotide sequence ID" value="NZ_BSNC01000005.1"/>
</dbReference>
<dbReference type="SUPFAM" id="SSF81593">
    <property type="entry name" value="Nucleotidyltransferase substrate binding subunit/domain"/>
    <property type="match status" value="1"/>
</dbReference>
<evidence type="ECO:0000256" key="1">
    <source>
        <dbReference type="ARBA" id="ARBA00022679"/>
    </source>
</evidence>
<dbReference type="PROSITE" id="PS51831">
    <property type="entry name" value="HD"/>
    <property type="match status" value="1"/>
</dbReference>
<keyword evidence="5 8" id="KW-0460">Magnesium</keyword>
<evidence type="ECO:0000256" key="4">
    <source>
        <dbReference type="ARBA" id="ARBA00022801"/>
    </source>
</evidence>
<keyword evidence="3" id="KW-0677">Repeat</keyword>
<dbReference type="GO" id="GO:0008081">
    <property type="term" value="F:phosphoric diester hydrolase activity"/>
    <property type="evidence" value="ECO:0007669"/>
    <property type="project" value="UniProtKB-UniRule"/>
</dbReference>
<comment type="caution">
    <text evidence="8">Lacks conserved residue(s) required for the propagation of feature annotation.</text>
</comment>
<evidence type="ECO:0000256" key="3">
    <source>
        <dbReference type="ARBA" id="ARBA00022737"/>
    </source>
</evidence>
<keyword evidence="12" id="KW-1185">Reference proteome</keyword>
<dbReference type="SUPFAM" id="SSF81301">
    <property type="entry name" value="Nucleotidyltransferase"/>
    <property type="match status" value="1"/>
</dbReference>
<dbReference type="GO" id="GO:0008893">
    <property type="term" value="F:guanosine-3',5'-bis(diphosphate) 3'-diphosphatase activity"/>
    <property type="evidence" value="ECO:0007669"/>
    <property type="project" value="UniProtKB-EC"/>
</dbReference>
<comment type="caution">
    <text evidence="11">The sequence shown here is derived from an EMBL/GenBank/DDBJ whole genome shotgun (WGS) entry which is preliminary data.</text>
</comment>
<dbReference type="EC" id="2.7.7.59" evidence="8"/>
<dbReference type="CDD" id="cd05401">
    <property type="entry name" value="NT_GlnE_GlnD_like"/>
    <property type="match status" value="1"/>
</dbReference>
<comment type="catalytic activity">
    <reaction evidence="7">
        <text>guanosine 3',5'-bis(diphosphate) + H2O = GDP + diphosphate + H(+)</text>
        <dbReference type="Rhea" id="RHEA:14253"/>
        <dbReference type="ChEBI" id="CHEBI:15377"/>
        <dbReference type="ChEBI" id="CHEBI:15378"/>
        <dbReference type="ChEBI" id="CHEBI:33019"/>
        <dbReference type="ChEBI" id="CHEBI:58189"/>
        <dbReference type="ChEBI" id="CHEBI:77828"/>
        <dbReference type="EC" id="3.1.7.2"/>
    </reaction>
</comment>
<evidence type="ECO:0000313" key="11">
    <source>
        <dbReference type="EMBL" id="GLP96724.1"/>
    </source>
</evidence>
<comment type="function">
    <text evidence="8">Modifies, by uridylylation and deuridylylation, the PII regulatory proteins (GlnB and homologs), in response to the nitrogen status of the cell that GlnD senses through the glutamine level. Under low glutamine levels, catalyzes the conversion of the PII proteins and UTP to PII-UMP and PPi, while under higher glutamine levels, GlnD hydrolyzes PII-UMP to PII and UMP (deuridylylation). Thus, controls uridylylation state and activity of the PII proteins, and plays an important role in the regulation of nitrogen metabolism.</text>
</comment>
<dbReference type="NCBIfam" id="TIGR01693">
    <property type="entry name" value="UTase_glnD"/>
    <property type="match status" value="1"/>
</dbReference>
<dbReference type="CDD" id="cd04899">
    <property type="entry name" value="ACT_ACR-UUR-like_2"/>
    <property type="match status" value="1"/>
</dbReference>
<evidence type="ECO:0000259" key="10">
    <source>
        <dbReference type="PROSITE" id="PS51831"/>
    </source>
</evidence>
<dbReference type="PANTHER" id="PTHR47320">
    <property type="entry name" value="BIFUNCTIONAL URIDYLYLTRANSFERASE/URIDYLYL-REMOVING ENZYME"/>
    <property type="match status" value="1"/>
</dbReference>
<protein>
    <recommendedName>
        <fullName evidence="8">Bifunctional uridylyltransferase/uridylyl-removing enzyme</fullName>
        <shortName evidence="8">UTase/UR</shortName>
    </recommendedName>
    <alternativeName>
        <fullName evidence="8">Bifunctional [protein-PII] modification enzyme</fullName>
    </alternativeName>
    <alternativeName>
        <fullName evidence="8">Bifunctional nitrogen sensor protein</fullName>
    </alternativeName>
    <domain>
        <recommendedName>
            <fullName evidence="8">[Protein-PII] uridylyltransferase</fullName>
            <shortName evidence="8">PII uridylyltransferase</shortName>
            <shortName evidence="8">UTase</shortName>
            <ecNumber evidence="8">2.7.7.59</ecNumber>
        </recommendedName>
    </domain>
    <domain>
        <recommendedName>
            <fullName evidence="8">[Protein-PII]-UMP uridylyl-removing enzyme</fullName>
            <shortName evidence="8">UR</shortName>
            <ecNumber evidence="8">3.1.4.-</ecNumber>
        </recommendedName>
    </domain>
</protein>
<dbReference type="EC" id="3.1.4.-" evidence="8"/>
<keyword evidence="1 8" id="KW-0808">Transferase</keyword>
<dbReference type="NCBIfam" id="NF002487">
    <property type="entry name" value="PRK01759.1"/>
    <property type="match status" value="1"/>
</dbReference>
<feature type="domain" description="ACT" evidence="9">
    <location>
        <begin position="686"/>
        <end position="766"/>
    </location>
</feature>
<dbReference type="Gene3D" id="1.10.3090.10">
    <property type="entry name" value="cca-adding enzyme, domain 2"/>
    <property type="match status" value="1"/>
</dbReference>
<dbReference type="InterPro" id="IPR003607">
    <property type="entry name" value="HD/PDEase_dom"/>
</dbReference>
<dbReference type="AlphaFoldDB" id="A0AA37RWU3"/>
<dbReference type="InterPro" id="IPR002934">
    <property type="entry name" value="Polymerase_NTP_transf_dom"/>
</dbReference>
<feature type="domain" description="ACT" evidence="9">
    <location>
        <begin position="794"/>
        <end position="867"/>
    </location>
</feature>
<comment type="similarity">
    <text evidence="8">Belongs to the GlnD family.</text>
</comment>
<dbReference type="InterPro" id="IPR013546">
    <property type="entry name" value="PII_UdlTrfase/GS_AdlTrfase"/>
</dbReference>
<dbReference type="EMBL" id="BSNC01000005">
    <property type="protein sequence ID" value="GLP96724.1"/>
    <property type="molecule type" value="Genomic_DNA"/>
</dbReference>
<dbReference type="CDD" id="cd04900">
    <property type="entry name" value="ACT_UUR-like_1"/>
    <property type="match status" value="1"/>
</dbReference>
<dbReference type="Pfam" id="PF01966">
    <property type="entry name" value="HD"/>
    <property type="match status" value="1"/>
</dbReference>
<dbReference type="PANTHER" id="PTHR47320:SF1">
    <property type="entry name" value="BIFUNCTIONAL URIDYLYLTRANSFERASE_URIDYLYL-REMOVING ENZYME"/>
    <property type="match status" value="1"/>
</dbReference>
<dbReference type="FunFam" id="1.10.3090.10:FF:000005">
    <property type="entry name" value="Bifunctional uridylyltransferase/uridylyl-removing enzyme"/>
    <property type="match status" value="1"/>
</dbReference>
<dbReference type="InterPro" id="IPR006674">
    <property type="entry name" value="HD_domain"/>
</dbReference>
<evidence type="ECO:0000256" key="2">
    <source>
        <dbReference type="ARBA" id="ARBA00022695"/>
    </source>
</evidence>
<dbReference type="PROSITE" id="PS51671">
    <property type="entry name" value="ACT"/>
    <property type="match status" value="2"/>
</dbReference>
<dbReference type="InterPro" id="IPR043519">
    <property type="entry name" value="NT_sf"/>
</dbReference>
<dbReference type="SUPFAM" id="SSF55021">
    <property type="entry name" value="ACT-like"/>
    <property type="match status" value="2"/>
</dbReference>
<comment type="domain">
    <text evidence="8">Has four distinct domains: an N-terminal nucleotidyltransferase (NT) domain responsible for UTase activity, a central HD domain that encodes UR activity, and two C-terminal ACT domains that seem to have a role in glutamine sensing.</text>
</comment>
<dbReference type="Proteomes" id="UP001161422">
    <property type="component" value="Unassembled WGS sequence"/>
</dbReference>
<evidence type="ECO:0000313" key="12">
    <source>
        <dbReference type="Proteomes" id="UP001161422"/>
    </source>
</evidence>
<dbReference type="Gene3D" id="1.20.120.330">
    <property type="entry name" value="Nucleotidyltransferases domain 2"/>
    <property type="match status" value="1"/>
</dbReference>
<evidence type="ECO:0000256" key="6">
    <source>
        <dbReference type="ARBA" id="ARBA00023268"/>
    </source>
</evidence>
<proteinExistence type="inferred from homology"/>
<dbReference type="HAMAP" id="MF_00277">
    <property type="entry name" value="PII_uridylyl_transf"/>
    <property type="match status" value="1"/>
</dbReference>
<dbReference type="GO" id="GO:0008773">
    <property type="term" value="F:[protein-PII] uridylyltransferase activity"/>
    <property type="evidence" value="ECO:0007669"/>
    <property type="project" value="UniProtKB-UniRule"/>
</dbReference>
<evidence type="ECO:0000256" key="5">
    <source>
        <dbReference type="ARBA" id="ARBA00022842"/>
    </source>
</evidence>
<dbReference type="SMART" id="SM00471">
    <property type="entry name" value="HDc"/>
    <property type="match status" value="1"/>
</dbReference>
<reference evidence="11" key="2">
    <citation type="submission" date="2023-01" db="EMBL/GenBank/DDBJ databases">
        <title>Draft genome sequence of Paraferrimonas sedimenticola strain NBRC 101628.</title>
        <authorList>
            <person name="Sun Q."/>
            <person name="Mori K."/>
        </authorList>
    </citation>
    <scope>NUCLEOTIDE SEQUENCE</scope>
    <source>
        <strain evidence="11">NBRC 101628</strain>
    </source>
</reference>
<gene>
    <name evidence="11" type="primary">glnD_2</name>
    <name evidence="8" type="synonym">glnD</name>
    <name evidence="11" type="ORF">GCM10007895_20300</name>
</gene>
<sequence length="867" mass="98406">MADVTELAPLSPETCKAALNDAALKDLDAFKSGAESGLSIVDLVYARSQRIDALLVGLWQQLGLDKAPISLIAVGGYGRGELHPHSDIDLLLLLESELSAEHKQAIGEFVAFLWDCKLDVGHSVRTLPQTIEVALEDITIATNLLESRLLIGSDEHYLHLHDAVRQPDFWPSAEFFLAKRDEQDARHQRASAFDLEPNIKTCPGGLRDVQTVAWVAMRHFDAASLDELVEYGFLRPEELTELTECLHFLWRLRFALHMIAGRAENRLLFDLQRQVAETMGYTDGTTLAVEQMMKRYYRNVRRLIELNQMLLQLFTRAALNQPETEPTKVAPGFVRRGSLLECDDPSLFGQPEQLLKLFWYVAKDSNIKGIYAPTLRALRHHRRHQPVPLVEHPECRKVFMEILRHPRGIAGLSLMHKHNMLSAYLPQWKEIEGQMQFDLFHAYTVDEHTHRLLKNIERFSNPDHQEEFPLGSVLIDQLPKKGLLVLAAIFHDIAKGRGGDHSELGAVDALEFCRQHGLNEHDGRTVSWLVENHLLMSVVAQRRDINDPDVINEFADKVRDAVHLSYLYCLTVADICATNNKLWNNWKGSLLRELYFSTQRVLSRGKEKTMDVRARVREHQGKARRELMRSGFSDKDIDALWARFPADYFIGYQPNQLAWHAESILRHKDDGPLVMLSKHATRGGTELFVYTPDRAKLFATVMAVLDAKNVNVHDASILSSKDGYVVDSFVILEPNGEQVVNLARIQSIRRALEKALSKDSPKLPTARRISRQMKPFRVATQVSFIKSHRQATSLMELIALDKPGLLAKVGEAFYRCQISLQSAKITTIGERAEDFFVLKNAEGTALNDEQQQQLKQTLVELLAQPNN</sequence>
<evidence type="ECO:0000256" key="8">
    <source>
        <dbReference type="HAMAP-Rule" id="MF_00277"/>
    </source>
</evidence>
<name>A0AA37RWU3_9GAMM</name>
<organism evidence="11 12">
    <name type="scientific">Paraferrimonas sedimenticola</name>
    <dbReference type="NCBI Taxonomy" id="375674"/>
    <lineage>
        <taxon>Bacteria</taxon>
        <taxon>Pseudomonadati</taxon>
        <taxon>Pseudomonadota</taxon>
        <taxon>Gammaproteobacteria</taxon>
        <taxon>Alteromonadales</taxon>
        <taxon>Ferrimonadaceae</taxon>
        <taxon>Paraferrimonas</taxon>
    </lineage>
</organism>
<keyword evidence="4 8" id="KW-0378">Hydrolase</keyword>
<dbReference type="SUPFAM" id="SSF109604">
    <property type="entry name" value="HD-domain/PDEase-like"/>
    <property type="match status" value="1"/>
</dbReference>
<accession>A0AA37RWU3</accession>
<dbReference type="GO" id="GO:0006808">
    <property type="term" value="P:regulation of nitrogen utilization"/>
    <property type="evidence" value="ECO:0007669"/>
    <property type="project" value="UniProtKB-UniRule"/>
</dbReference>
<comment type="cofactor">
    <cofactor evidence="8">
        <name>Mg(2+)</name>
        <dbReference type="ChEBI" id="CHEBI:18420"/>
    </cofactor>
</comment>
<evidence type="ECO:0000256" key="7">
    <source>
        <dbReference type="ARBA" id="ARBA00047968"/>
    </source>
</evidence>
<dbReference type="InterPro" id="IPR010043">
    <property type="entry name" value="UTase/UR"/>
</dbReference>
<feature type="region of interest" description="Uridylyltransferase" evidence="8">
    <location>
        <begin position="1"/>
        <end position="329"/>
    </location>
</feature>
<comment type="catalytic activity">
    <reaction evidence="8">
        <text>[protein-PII]-L-tyrosine + UTP = [protein-PII]-uridylyl-L-tyrosine + diphosphate</text>
        <dbReference type="Rhea" id="RHEA:13673"/>
        <dbReference type="Rhea" id="RHEA-COMP:12147"/>
        <dbReference type="Rhea" id="RHEA-COMP:12148"/>
        <dbReference type="ChEBI" id="CHEBI:33019"/>
        <dbReference type="ChEBI" id="CHEBI:46398"/>
        <dbReference type="ChEBI" id="CHEBI:46858"/>
        <dbReference type="ChEBI" id="CHEBI:90602"/>
        <dbReference type="EC" id="2.7.7.59"/>
    </reaction>
</comment>
<dbReference type="CDD" id="cd00077">
    <property type="entry name" value="HDc"/>
    <property type="match status" value="1"/>
</dbReference>
<comment type="catalytic activity">
    <reaction evidence="8">
        <text>[protein-PII]-uridylyl-L-tyrosine + H2O = [protein-PII]-L-tyrosine + UMP + H(+)</text>
        <dbReference type="Rhea" id="RHEA:48600"/>
        <dbReference type="Rhea" id="RHEA-COMP:12147"/>
        <dbReference type="Rhea" id="RHEA-COMP:12148"/>
        <dbReference type="ChEBI" id="CHEBI:15377"/>
        <dbReference type="ChEBI" id="CHEBI:15378"/>
        <dbReference type="ChEBI" id="CHEBI:46858"/>
        <dbReference type="ChEBI" id="CHEBI:57865"/>
        <dbReference type="ChEBI" id="CHEBI:90602"/>
    </reaction>
</comment>
<evidence type="ECO:0000259" key="9">
    <source>
        <dbReference type="PROSITE" id="PS51671"/>
    </source>
</evidence>
<dbReference type="Pfam" id="PF01909">
    <property type="entry name" value="NTP_transf_2"/>
    <property type="match status" value="1"/>
</dbReference>
<dbReference type="PIRSF" id="PIRSF006288">
    <property type="entry name" value="PII_uridyltransf"/>
    <property type="match status" value="1"/>
</dbReference>
<dbReference type="InterPro" id="IPR045865">
    <property type="entry name" value="ACT-like_dom_sf"/>
</dbReference>
<keyword evidence="6 8" id="KW-0511">Multifunctional enzyme</keyword>
<dbReference type="InterPro" id="IPR002912">
    <property type="entry name" value="ACT_dom"/>
</dbReference>
<keyword evidence="2 8" id="KW-0548">Nucleotidyltransferase</keyword>